<keyword evidence="4 6" id="KW-0238">DNA-binding</keyword>
<protein>
    <recommendedName>
        <fullName evidence="6">RNA polymerase sigma factor</fullName>
    </recommendedName>
</protein>
<dbReference type="SUPFAM" id="SSF88659">
    <property type="entry name" value="Sigma3 and sigma4 domains of RNA polymerase sigma factors"/>
    <property type="match status" value="1"/>
</dbReference>
<dbReference type="Gene3D" id="1.10.1740.10">
    <property type="match status" value="1"/>
</dbReference>
<dbReference type="AlphaFoldDB" id="A0A7X0SPP0"/>
<gene>
    <name evidence="10" type="ORF">H7C18_23385</name>
</gene>
<evidence type="ECO:0000259" key="9">
    <source>
        <dbReference type="Pfam" id="PF08281"/>
    </source>
</evidence>
<evidence type="ECO:0000256" key="2">
    <source>
        <dbReference type="ARBA" id="ARBA00023015"/>
    </source>
</evidence>
<dbReference type="GO" id="GO:0003677">
    <property type="term" value="F:DNA binding"/>
    <property type="evidence" value="ECO:0007669"/>
    <property type="project" value="UniProtKB-KW"/>
</dbReference>
<dbReference type="GO" id="GO:0006352">
    <property type="term" value="P:DNA-templated transcription initiation"/>
    <property type="evidence" value="ECO:0007669"/>
    <property type="project" value="InterPro"/>
</dbReference>
<evidence type="ECO:0000313" key="10">
    <source>
        <dbReference type="EMBL" id="MBB6733872.1"/>
    </source>
</evidence>
<dbReference type="InterPro" id="IPR014284">
    <property type="entry name" value="RNA_pol_sigma-70_dom"/>
</dbReference>
<dbReference type="InterPro" id="IPR000838">
    <property type="entry name" value="RNA_pol_sigma70_ECF_CS"/>
</dbReference>
<dbReference type="PROSITE" id="PS01063">
    <property type="entry name" value="SIGMA70_ECF"/>
    <property type="match status" value="1"/>
</dbReference>
<comment type="caution">
    <text evidence="10">The sequence shown here is derived from an EMBL/GenBank/DDBJ whole genome shotgun (WGS) entry which is preliminary data.</text>
</comment>
<dbReference type="Pfam" id="PF08281">
    <property type="entry name" value="Sigma70_r4_2"/>
    <property type="match status" value="1"/>
</dbReference>
<keyword evidence="2 6" id="KW-0805">Transcription regulation</keyword>
<dbReference type="InterPro" id="IPR007627">
    <property type="entry name" value="RNA_pol_sigma70_r2"/>
</dbReference>
<dbReference type="InterPro" id="IPR013324">
    <property type="entry name" value="RNA_pol_sigma_r3/r4-like"/>
</dbReference>
<feature type="domain" description="RNA polymerase sigma-70 region 2" evidence="8">
    <location>
        <begin position="57"/>
        <end position="121"/>
    </location>
</feature>
<dbReference type="Pfam" id="PF04542">
    <property type="entry name" value="Sigma70_r2"/>
    <property type="match status" value="1"/>
</dbReference>
<dbReference type="Gene3D" id="1.10.10.10">
    <property type="entry name" value="Winged helix-like DNA-binding domain superfamily/Winged helix DNA-binding domain"/>
    <property type="match status" value="1"/>
</dbReference>
<keyword evidence="3 6" id="KW-0731">Sigma factor</keyword>
<comment type="similarity">
    <text evidence="1 6">Belongs to the sigma-70 factor family. ECF subfamily.</text>
</comment>
<reference evidence="10 11" key="1">
    <citation type="submission" date="2020-08" db="EMBL/GenBank/DDBJ databases">
        <title>Cohnella phylogeny.</title>
        <authorList>
            <person name="Dunlap C."/>
        </authorList>
    </citation>
    <scope>NUCLEOTIDE SEQUENCE [LARGE SCALE GENOMIC DNA]</scope>
    <source>
        <strain evidence="10 11">CBP 2801</strain>
    </source>
</reference>
<dbReference type="SUPFAM" id="SSF88946">
    <property type="entry name" value="Sigma2 domain of RNA polymerase sigma factors"/>
    <property type="match status" value="1"/>
</dbReference>
<keyword evidence="11" id="KW-1185">Reference proteome</keyword>
<dbReference type="PANTHER" id="PTHR43133">
    <property type="entry name" value="RNA POLYMERASE ECF-TYPE SIGMA FACTO"/>
    <property type="match status" value="1"/>
</dbReference>
<dbReference type="Proteomes" id="UP000564644">
    <property type="component" value="Unassembled WGS sequence"/>
</dbReference>
<dbReference type="PANTHER" id="PTHR43133:SF51">
    <property type="entry name" value="RNA POLYMERASE SIGMA FACTOR"/>
    <property type="match status" value="1"/>
</dbReference>
<proteinExistence type="inferred from homology"/>
<evidence type="ECO:0000256" key="7">
    <source>
        <dbReference type="SAM" id="MobiDB-lite"/>
    </source>
</evidence>
<dbReference type="InterPro" id="IPR036388">
    <property type="entry name" value="WH-like_DNA-bd_sf"/>
</dbReference>
<evidence type="ECO:0000256" key="6">
    <source>
        <dbReference type="RuleBase" id="RU000716"/>
    </source>
</evidence>
<keyword evidence="5 6" id="KW-0804">Transcription</keyword>
<sequence>MRGVGDVAAERRADRAVRWSHPEFIRDDVEEEPGPRLSERELIERAREGSREAFGELVRQYRAEALGVANRMVRDPHLAEDIVQDALIRAFLHLGSLMDTGKFNPWLCRIVRNQALMKLRRGGPYAKERPFSGWPDGGGRMRPAPAAEDGETDWTNIDRILFRLQTTAELEAQRRMDPSECLMRRDMLEGLRDLLRILSKRERMIFEAHFFGELPPAEIAKLLGTTTANVYNSLSRSRAKVRQERIRISIGLYVQRRAELGLPRRKVLAPPP</sequence>
<dbReference type="InterPro" id="IPR013249">
    <property type="entry name" value="RNA_pol_sigma70_r4_t2"/>
</dbReference>
<evidence type="ECO:0000256" key="3">
    <source>
        <dbReference type="ARBA" id="ARBA00023082"/>
    </source>
</evidence>
<evidence type="ECO:0000256" key="1">
    <source>
        <dbReference type="ARBA" id="ARBA00010641"/>
    </source>
</evidence>
<evidence type="ECO:0000259" key="8">
    <source>
        <dbReference type="Pfam" id="PF04542"/>
    </source>
</evidence>
<feature type="domain" description="RNA polymerase sigma factor 70 region 4 type 2" evidence="9">
    <location>
        <begin position="191"/>
        <end position="240"/>
    </location>
</feature>
<dbReference type="GO" id="GO:0006950">
    <property type="term" value="P:response to stress"/>
    <property type="evidence" value="ECO:0007669"/>
    <property type="project" value="UniProtKB-ARBA"/>
</dbReference>
<evidence type="ECO:0000256" key="5">
    <source>
        <dbReference type="ARBA" id="ARBA00023163"/>
    </source>
</evidence>
<evidence type="ECO:0000313" key="11">
    <source>
        <dbReference type="Proteomes" id="UP000564644"/>
    </source>
</evidence>
<evidence type="ECO:0000256" key="4">
    <source>
        <dbReference type="ARBA" id="ARBA00023125"/>
    </source>
</evidence>
<name>A0A7X0SPP0_9BACL</name>
<accession>A0A7X0SPP0</accession>
<dbReference type="GO" id="GO:0016987">
    <property type="term" value="F:sigma factor activity"/>
    <property type="evidence" value="ECO:0007669"/>
    <property type="project" value="UniProtKB-KW"/>
</dbReference>
<dbReference type="NCBIfam" id="TIGR02937">
    <property type="entry name" value="sigma70-ECF"/>
    <property type="match status" value="1"/>
</dbReference>
<dbReference type="InterPro" id="IPR039425">
    <property type="entry name" value="RNA_pol_sigma-70-like"/>
</dbReference>
<dbReference type="EMBL" id="JACJVO010000031">
    <property type="protein sequence ID" value="MBB6733872.1"/>
    <property type="molecule type" value="Genomic_DNA"/>
</dbReference>
<dbReference type="InterPro" id="IPR013325">
    <property type="entry name" value="RNA_pol_sigma_r2"/>
</dbReference>
<feature type="region of interest" description="Disordered" evidence="7">
    <location>
        <begin position="128"/>
        <end position="149"/>
    </location>
</feature>
<organism evidence="10 11">
    <name type="scientific">Cohnella zeiphila</name>
    <dbReference type="NCBI Taxonomy" id="2761120"/>
    <lineage>
        <taxon>Bacteria</taxon>
        <taxon>Bacillati</taxon>
        <taxon>Bacillota</taxon>
        <taxon>Bacilli</taxon>
        <taxon>Bacillales</taxon>
        <taxon>Paenibacillaceae</taxon>
        <taxon>Cohnella</taxon>
    </lineage>
</organism>